<evidence type="ECO:0000256" key="6">
    <source>
        <dbReference type="ARBA" id="ARBA00023237"/>
    </source>
</evidence>
<evidence type="ECO:0000256" key="3">
    <source>
        <dbReference type="ARBA" id="ARBA00022452"/>
    </source>
</evidence>
<keyword evidence="4 7" id="KW-0812">Transmembrane</keyword>
<protein>
    <recommendedName>
        <fullName evidence="9">TonB-dependent receptor plug domain-containing protein</fullName>
    </recommendedName>
</protein>
<dbReference type="PROSITE" id="PS52016">
    <property type="entry name" value="TONB_DEPENDENT_REC_3"/>
    <property type="match status" value="1"/>
</dbReference>
<dbReference type="AlphaFoldDB" id="A0A2K9PV67"/>
<dbReference type="InterPro" id="IPR039426">
    <property type="entry name" value="TonB-dep_rcpt-like"/>
</dbReference>
<evidence type="ECO:0000256" key="4">
    <source>
        <dbReference type="ARBA" id="ARBA00022692"/>
    </source>
</evidence>
<accession>A0A2K9PV67</accession>
<keyword evidence="3 7" id="KW-1134">Transmembrane beta strand</keyword>
<dbReference type="Proteomes" id="UP000235826">
    <property type="component" value="Chromosome"/>
</dbReference>
<dbReference type="EMBL" id="CP025791">
    <property type="protein sequence ID" value="AUP80960.1"/>
    <property type="molecule type" value="Genomic_DNA"/>
</dbReference>
<organism evidence="10 11">
    <name type="scientific">Flavivirga eckloniae</name>
    <dbReference type="NCBI Taxonomy" id="1803846"/>
    <lineage>
        <taxon>Bacteria</taxon>
        <taxon>Pseudomonadati</taxon>
        <taxon>Bacteroidota</taxon>
        <taxon>Flavobacteriia</taxon>
        <taxon>Flavobacteriales</taxon>
        <taxon>Flavobacteriaceae</taxon>
        <taxon>Flavivirga</taxon>
    </lineage>
</organism>
<feature type="domain" description="TonB-dependent receptor plug" evidence="9">
    <location>
        <begin position="248"/>
        <end position="326"/>
    </location>
</feature>
<comment type="subcellular location">
    <subcellularLocation>
        <location evidence="1 7">Cell outer membrane</location>
        <topology evidence="1 7">Multi-pass membrane protein</topology>
    </subcellularLocation>
</comment>
<dbReference type="OrthoDB" id="9803050at2"/>
<feature type="transmembrane region" description="Helical" evidence="8">
    <location>
        <begin position="21"/>
        <end position="43"/>
    </location>
</feature>
<evidence type="ECO:0000313" key="10">
    <source>
        <dbReference type="EMBL" id="AUP80960.1"/>
    </source>
</evidence>
<sequence length="912" mass="104100">MKIKQLAVSLKMERISKRSIFLMKLTCTIYLVCCLQLIALNSFSQNKITLKRNHVSLQSILNDIESQTNYSFVFNNDDIDVLQKFSIDVLEKDITSTIDLLLRKTQIVYKLKDELVILTSKKSKKENHTISGTVKDAATGETLLGANIIIKGNNIGATTNEYGFYSLTLPQGDYTIQVSYLGYTSIEEVIELNGNLKRIFELQPASNELDEVVVTSDNKSKSQVHNVLSGVSNLKVEGIKQLPAFFGEPDINRAVLTLSGVSSVGEGTAGFNVRGGNIDQNLVLLDEAPLYISSHMWGLFSVVNADGIKDMTLYKGSIPARYGGRGSSVMDIRLKEGNTKEFKGEGGLGTLFSRLTVEGPLVDEKLNFLVSGRRSYFDLFFPLLGDGFKGSKAFFYDLNTKVSWNINTNNKLYISGYFGADVMKIDEVDFTGNSQEPKSTTDFRWKNTTATIRWNHLFSSKLFMNLSAIYSSYTYGLITKNSDGIVEVKTPRSFKWSSGVENWILKPDFTFYTNPNTKMRFGINSTFYKFNPAELSSVEEGFNPAGFNPERGLEIAPYYEIEKNWTKWSFNLGLRYSWFGNMGPNEVAFYNPDFPLAVDTIEDTKEYKGGDIIKSYSGFEPRFSLKYNLNNRKSFKIGYNRNFQYIHLISNTAAVLPFDIWKPSGTYIKPLEVNQISGGYNYDTPNKRYNMSIEAYYKTFKNFVEYKNGADLFLNKNIETQLLPAKGYAYGLEFGFYKNRGKLTGNLNYTYSVTKRRTISEFNTENINNGRYYPSNHDRPHLLNFTAKYKLGKKWDLGTFFTYQTGRPITVVTGRLNLDDEPYLTYSDRNAFRVRDTHRMDISFTYKPKGNPDTKWQSSWSFGVYNVYGRKNVFSQHASFTNDYEIRNYRLQTFEFSVFAAPVPFVTYNFKF</sequence>
<keyword evidence="8" id="KW-1133">Transmembrane helix</keyword>
<dbReference type="InterPro" id="IPR036942">
    <property type="entry name" value="Beta-barrel_TonB_sf"/>
</dbReference>
<dbReference type="InterPro" id="IPR012910">
    <property type="entry name" value="Plug_dom"/>
</dbReference>
<evidence type="ECO:0000256" key="5">
    <source>
        <dbReference type="ARBA" id="ARBA00023136"/>
    </source>
</evidence>
<dbReference type="GO" id="GO:0009279">
    <property type="term" value="C:cell outer membrane"/>
    <property type="evidence" value="ECO:0007669"/>
    <property type="project" value="UniProtKB-SubCell"/>
</dbReference>
<comment type="similarity">
    <text evidence="7">Belongs to the TonB-dependent receptor family.</text>
</comment>
<dbReference type="InterPro" id="IPR037066">
    <property type="entry name" value="Plug_dom_sf"/>
</dbReference>
<evidence type="ECO:0000313" key="11">
    <source>
        <dbReference type="Proteomes" id="UP000235826"/>
    </source>
</evidence>
<dbReference type="KEGG" id="fek:C1H87_20495"/>
<keyword evidence="11" id="KW-1185">Reference proteome</keyword>
<proteinExistence type="inferred from homology"/>
<evidence type="ECO:0000259" key="9">
    <source>
        <dbReference type="Pfam" id="PF07715"/>
    </source>
</evidence>
<name>A0A2K9PV67_9FLAO</name>
<dbReference type="InterPro" id="IPR008969">
    <property type="entry name" value="CarboxyPept-like_regulatory"/>
</dbReference>
<dbReference type="RefSeq" id="WP_102757603.1">
    <property type="nucleotide sequence ID" value="NZ_CP025791.1"/>
</dbReference>
<dbReference type="Gene3D" id="2.170.130.10">
    <property type="entry name" value="TonB-dependent receptor, plug domain"/>
    <property type="match status" value="1"/>
</dbReference>
<evidence type="ECO:0000256" key="8">
    <source>
        <dbReference type="SAM" id="Phobius"/>
    </source>
</evidence>
<evidence type="ECO:0000256" key="1">
    <source>
        <dbReference type="ARBA" id="ARBA00004571"/>
    </source>
</evidence>
<dbReference type="SUPFAM" id="SSF49464">
    <property type="entry name" value="Carboxypeptidase regulatory domain-like"/>
    <property type="match status" value="1"/>
</dbReference>
<dbReference type="Gene3D" id="2.40.170.20">
    <property type="entry name" value="TonB-dependent receptor, beta-barrel domain"/>
    <property type="match status" value="1"/>
</dbReference>
<keyword evidence="6 7" id="KW-0998">Cell outer membrane</keyword>
<gene>
    <name evidence="10" type="ORF">C1H87_20495</name>
</gene>
<reference evidence="10 11" key="1">
    <citation type="submission" date="2018-01" db="EMBL/GenBank/DDBJ databases">
        <title>Complete genome sequence of Flavivirga eckloniae ECD14 isolated from seaweed Ecklonia cava.</title>
        <authorList>
            <person name="Lee J.H."/>
            <person name="Baik K.S."/>
            <person name="Seong C.N."/>
        </authorList>
    </citation>
    <scope>NUCLEOTIDE SEQUENCE [LARGE SCALE GENOMIC DNA]</scope>
    <source>
        <strain evidence="10 11">ECD14</strain>
    </source>
</reference>
<keyword evidence="2 7" id="KW-0813">Transport</keyword>
<evidence type="ECO:0000256" key="7">
    <source>
        <dbReference type="PROSITE-ProRule" id="PRU01360"/>
    </source>
</evidence>
<evidence type="ECO:0000256" key="2">
    <source>
        <dbReference type="ARBA" id="ARBA00022448"/>
    </source>
</evidence>
<dbReference type="Pfam" id="PF07715">
    <property type="entry name" value="Plug"/>
    <property type="match status" value="1"/>
</dbReference>
<dbReference type="Gene3D" id="2.60.40.1120">
    <property type="entry name" value="Carboxypeptidase-like, regulatory domain"/>
    <property type="match status" value="1"/>
</dbReference>
<dbReference type="SUPFAM" id="SSF56935">
    <property type="entry name" value="Porins"/>
    <property type="match status" value="1"/>
</dbReference>
<dbReference type="Pfam" id="PF13715">
    <property type="entry name" value="CarbopepD_reg_2"/>
    <property type="match status" value="1"/>
</dbReference>
<keyword evidence="5 7" id="KW-0472">Membrane</keyword>